<evidence type="ECO:0000313" key="2">
    <source>
        <dbReference type="Proteomes" id="UP000317257"/>
    </source>
</evidence>
<accession>A0A5C6G442</accession>
<dbReference type="PANTHER" id="PTHR35332">
    <property type="entry name" value="REGULATION OF ENOLASE PROTEIN 1"/>
    <property type="match status" value="1"/>
</dbReference>
<dbReference type="Pfam" id="PF07081">
    <property type="entry name" value="DUF1349"/>
    <property type="match status" value="1"/>
</dbReference>
<organism evidence="1 2">
    <name type="scientific">Metarhizium rileyi (strain RCEF 4871)</name>
    <name type="common">Nomuraea rileyi</name>
    <dbReference type="NCBI Taxonomy" id="1649241"/>
    <lineage>
        <taxon>Eukaryota</taxon>
        <taxon>Fungi</taxon>
        <taxon>Dikarya</taxon>
        <taxon>Ascomycota</taxon>
        <taxon>Pezizomycotina</taxon>
        <taxon>Sordariomycetes</taxon>
        <taxon>Hypocreomycetidae</taxon>
        <taxon>Hypocreales</taxon>
        <taxon>Clavicipitaceae</taxon>
        <taxon>Metarhizium</taxon>
    </lineage>
</organism>
<dbReference type="EMBL" id="SBHS01000049">
    <property type="protein sequence ID" value="TWU71258.1"/>
    <property type="molecule type" value="Genomic_DNA"/>
</dbReference>
<gene>
    <name evidence="1" type="ORF">ED733_002828</name>
</gene>
<dbReference type="AlphaFoldDB" id="A0A5C6G442"/>
<dbReference type="Gene3D" id="2.60.120.200">
    <property type="match status" value="1"/>
</dbReference>
<protein>
    <submittedName>
        <fullName evidence="1">Uncharacterized protein</fullName>
    </submittedName>
</protein>
<reference evidence="2" key="1">
    <citation type="submission" date="2018-12" db="EMBL/GenBank/DDBJ databases">
        <title>The complete genome of Metarhizium rileyi, a key fungal pathogen of Lepidoptera.</title>
        <authorList>
            <person name="Binneck E."/>
            <person name="Lastra C.C.L."/>
            <person name="Sosa-Gomez D.R."/>
        </authorList>
    </citation>
    <scope>NUCLEOTIDE SEQUENCE [LARGE SCALE GENOMIC DNA]</scope>
    <source>
        <strain evidence="2">Cep018-CH2</strain>
    </source>
</reference>
<name>A0A5C6G442_METRR</name>
<dbReference type="PANTHER" id="PTHR35332:SF2">
    <property type="entry name" value="REGULATION OF ENOLASE PROTEIN 1"/>
    <property type="match status" value="1"/>
</dbReference>
<dbReference type="Proteomes" id="UP000317257">
    <property type="component" value="Unassembled WGS sequence"/>
</dbReference>
<evidence type="ECO:0000313" key="1">
    <source>
        <dbReference type="EMBL" id="TWU71258.1"/>
    </source>
</evidence>
<comment type="caution">
    <text evidence="1">The sequence shown here is derived from an EMBL/GenBank/DDBJ whole genome shotgun (WGS) entry which is preliminary data.</text>
</comment>
<sequence length="189" mass="21250">MHTPFTFAADANTDIWKKPPSHDVFTAPYRVHSKGPTLSFKSARITFKATYTHQFDQAGILFNFTNGTDRKWIKSGIELFNDVPRLSTVCTDNYSDWSVSDAPCGEEVRKASRPVTISVERGDDELDTTLWVYHVDQSHKTPLREIAWPLGTAAGDGWQVEVAAAIARPSKETTDKLEATFTEFGVHWK</sequence>
<dbReference type="InterPro" id="IPR009784">
    <property type="entry name" value="DUF1349"/>
</dbReference>
<proteinExistence type="predicted"/>